<dbReference type="AlphaFoldDB" id="A0A061DSE0"/>
<sequence length="67" mass="7422">MLREMMAAIPKQALLEKPEAAKIANLHHPDTNRQNRDALSTGSQHAQVTCLGMGLIIREVRAVKAEF</sequence>
<reference evidence="1 2" key="1">
    <citation type="journal article" date="2013" name="Genome Biol.">
        <title>The genome sequence of the most widely cultivated cacao type and its use to identify candidate genes regulating pod color.</title>
        <authorList>
            <person name="Motamayor J.C."/>
            <person name="Mockaitis K."/>
            <person name="Schmutz J."/>
            <person name="Haiminen N."/>
            <person name="Iii D.L."/>
            <person name="Cornejo O."/>
            <person name="Findley S.D."/>
            <person name="Zheng P."/>
            <person name="Utro F."/>
            <person name="Royaert S."/>
            <person name="Saski C."/>
            <person name="Jenkins J."/>
            <person name="Podicheti R."/>
            <person name="Zhao M."/>
            <person name="Scheffler B.E."/>
            <person name="Stack J.C."/>
            <person name="Feltus F.A."/>
            <person name="Mustiga G.M."/>
            <person name="Amores F."/>
            <person name="Phillips W."/>
            <person name="Marelli J.P."/>
            <person name="May G.D."/>
            <person name="Shapiro H."/>
            <person name="Ma J."/>
            <person name="Bustamante C.D."/>
            <person name="Schnell R.J."/>
            <person name="Main D."/>
            <person name="Gilbert D."/>
            <person name="Parida L."/>
            <person name="Kuhn D.N."/>
        </authorList>
    </citation>
    <scope>NUCLEOTIDE SEQUENCE [LARGE SCALE GENOMIC DNA]</scope>
    <source>
        <strain evidence="2">cv. Matina 1-6</strain>
    </source>
</reference>
<proteinExistence type="predicted"/>
<accession>A0A061DSE0</accession>
<dbReference type="Proteomes" id="UP000026915">
    <property type="component" value="Chromosome 1"/>
</dbReference>
<keyword evidence="2" id="KW-1185">Reference proteome</keyword>
<dbReference type="InParanoid" id="A0A061DSE0"/>
<protein>
    <submittedName>
        <fullName evidence="1">Uncharacterized protein</fullName>
    </submittedName>
</protein>
<gene>
    <name evidence="1" type="ORF">TCM_001751</name>
</gene>
<dbReference type="EMBL" id="CM001879">
    <property type="protein sequence ID" value="EOX92898.1"/>
    <property type="molecule type" value="Genomic_DNA"/>
</dbReference>
<dbReference type="Gramene" id="EOX92898">
    <property type="protein sequence ID" value="EOX92898"/>
    <property type="gene ID" value="TCM_001751"/>
</dbReference>
<organism evidence="1 2">
    <name type="scientific">Theobroma cacao</name>
    <name type="common">Cacao</name>
    <name type="synonym">Cocoa</name>
    <dbReference type="NCBI Taxonomy" id="3641"/>
    <lineage>
        <taxon>Eukaryota</taxon>
        <taxon>Viridiplantae</taxon>
        <taxon>Streptophyta</taxon>
        <taxon>Embryophyta</taxon>
        <taxon>Tracheophyta</taxon>
        <taxon>Spermatophyta</taxon>
        <taxon>Magnoliopsida</taxon>
        <taxon>eudicotyledons</taxon>
        <taxon>Gunneridae</taxon>
        <taxon>Pentapetalae</taxon>
        <taxon>rosids</taxon>
        <taxon>malvids</taxon>
        <taxon>Malvales</taxon>
        <taxon>Malvaceae</taxon>
        <taxon>Byttnerioideae</taxon>
        <taxon>Theobroma</taxon>
    </lineage>
</organism>
<evidence type="ECO:0000313" key="1">
    <source>
        <dbReference type="EMBL" id="EOX92898.1"/>
    </source>
</evidence>
<evidence type="ECO:0000313" key="2">
    <source>
        <dbReference type="Proteomes" id="UP000026915"/>
    </source>
</evidence>
<name>A0A061DSE0_THECC</name>
<dbReference type="HOGENOM" id="CLU_2817569_0_0_1"/>